<sequence>MARFQALTNAVLEAELDLLRERFGLGPNQKADLLREMAVIAGWVARQMQQGRVIEARCGDMVERLQHPALERSSAAENRSAGERLVLSDAEVERLATLLERGFDPPPALRAALANLAQAPRRPPSLRWSPLD</sequence>
<dbReference type="AlphaFoldDB" id="A0A6N8E998"/>
<dbReference type="RefSeq" id="WP_155449446.1">
    <property type="nucleotide sequence ID" value="NZ_WNKT01000010.1"/>
</dbReference>
<proteinExistence type="predicted"/>
<dbReference type="EMBL" id="WNKT01000010">
    <property type="protein sequence ID" value="MTW20863.1"/>
    <property type="molecule type" value="Genomic_DNA"/>
</dbReference>
<keyword evidence="2" id="KW-1185">Reference proteome</keyword>
<organism evidence="1 2">
    <name type="scientific">Allochromatium palmeri</name>
    <dbReference type="NCBI Taxonomy" id="231048"/>
    <lineage>
        <taxon>Bacteria</taxon>
        <taxon>Pseudomonadati</taxon>
        <taxon>Pseudomonadota</taxon>
        <taxon>Gammaproteobacteria</taxon>
        <taxon>Chromatiales</taxon>
        <taxon>Chromatiaceae</taxon>
        <taxon>Allochromatium</taxon>
    </lineage>
</organism>
<dbReference type="Proteomes" id="UP000434044">
    <property type="component" value="Unassembled WGS sequence"/>
</dbReference>
<evidence type="ECO:0000313" key="1">
    <source>
        <dbReference type="EMBL" id="MTW20863.1"/>
    </source>
</evidence>
<gene>
    <name evidence="1" type="ORF">GJ668_07090</name>
</gene>
<reference evidence="1 2" key="1">
    <citation type="submission" date="2019-11" db="EMBL/GenBank/DDBJ databases">
        <title>Whole-genome sequence of the anaerobic purple sulfur bacterium Allochromatium palmeri DSM 15591.</title>
        <authorList>
            <person name="Kyndt J.A."/>
            <person name="Meyer T.E."/>
        </authorList>
    </citation>
    <scope>NUCLEOTIDE SEQUENCE [LARGE SCALE GENOMIC DNA]</scope>
    <source>
        <strain evidence="1 2">DSM 15591</strain>
    </source>
</reference>
<protein>
    <submittedName>
        <fullName evidence="1">Uncharacterized protein</fullName>
    </submittedName>
</protein>
<evidence type="ECO:0000313" key="2">
    <source>
        <dbReference type="Proteomes" id="UP000434044"/>
    </source>
</evidence>
<dbReference type="OrthoDB" id="7061728at2"/>
<comment type="caution">
    <text evidence="1">The sequence shown here is derived from an EMBL/GenBank/DDBJ whole genome shotgun (WGS) entry which is preliminary data.</text>
</comment>
<accession>A0A6N8E998</accession>
<name>A0A6N8E998_9GAMM</name>